<sequence length="293" mass="33142">MSLSEQLELFSEVPAALVIPSKLPVPTKPAADIAVVPTVRPPSLAAGTRWREVRTGTQTIGFVLQRSRRKSIGLTINDDGLLITAPSWVGLGQIDEVVIEKSRWILDKLSVSQARKAQMAMAHTRWQDGGDIPYLGNRIILRLGETQGPTRFLGSAFAPVDGDTLRLALPVTAEHGRIRDIVHAWLQHQAQAWFDQRLQHFLSVSQLQIKRWRLSSAATRWGSCNSDGNIMLNWRLIHFERDIIDYVVVHEIAHLREMNHSKNFWREVGRILPGFERARNILRQQDPACLPLI</sequence>
<feature type="domain" description="YgjP-like metallopeptidase" evidence="1">
    <location>
        <begin position="70"/>
        <end position="284"/>
    </location>
</feature>
<proteinExistence type="predicted"/>
<dbReference type="PANTHER" id="PTHR30399">
    <property type="entry name" value="UNCHARACTERIZED PROTEIN YGJP"/>
    <property type="match status" value="1"/>
</dbReference>
<dbReference type="PANTHER" id="PTHR30399:SF1">
    <property type="entry name" value="UTP PYROPHOSPHATASE"/>
    <property type="match status" value="1"/>
</dbReference>
<dbReference type="InterPro" id="IPR053136">
    <property type="entry name" value="UTP_pyrophosphatase-like"/>
</dbReference>
<protein>
    <recommendedName>
        <fullName evidence="1">YgjP-like metallopeptidase domain-containing protein</fullName>
    </recommendedName>
</protein>
<dbReference type="AlphaFoldDB" id="A0A4V2UZ04"/>
<reference evidence="2 3" key="1">
    <citation type="submission" date="2019-03" db="EMBL/GenBank/DDBJ databases">
        <title>Genomic Encyclopedia of Type Strains, Phase IV (KMG-IV): sequencing the most valuable type-strain genomes for metagenomic binning, comparative biology and taxonomic classification.</title>
        <authorList>
            <person name="Goeker M."/>
        </authorList>
    </citation>
    <scope>NUCLEOTIDE SEQUENCE [LARGE SCALE GENOMIC DNA]</scope>
    <source>
        <strain evidence="2 3">DSM 24591</strain>
    </source>
</reference>
<dbReference type="RefSeq" id="WP_132580174.1">
    <property type="nucleotide sequence ID" value="NZ_SMAJ01000003.1"/>
</dbReference>
<name>A0A4V2UZ04_9BURK</name>
<evidence type="ECO:0000313" key="3">
    <source>
        <dbReference type="Proteomes" id="UP000295525"/>
    </source>
</evidence>
<comment type="caution">
    <text evidence="2">The sequence shown here is derived from an EMBL/GenBank/DDBJ whole genome shotgun (WGS) entry which is preliminary data.</text>
</comment>
<dbReference type="InterPro" id="IPR002725">
    <property type="entry name" value="YgjP-like_metallopeptidase"/>
</dbReference>
<dbReference type="OrthoDB" id="9811177at2"/>
<dbReference type="CDD" id="cd07344">
    <property type="entry name" value="M48_yhfN_like"/>
    <property type="match status" value="1"/>
</dbReference>
<dbReference type="EMBL" id="SMAJ01000003">
    <property type="protein sequence ID" value="TCT09448.1"/>
    <property type="molecule type" value="Genomic_DNA"/>
</dbReference>
<dbReference type="Gene3D" id="3.30.2010.10">
    <property type="entry name" value="Metalloproteases ('zincins'), catalytic domain"/>
    <property type="match status" value="1"/>
</dbReference>
<dbReference type="Proteomes" id="UP000295525">
    <property type="component" value="Unassembled WGS sequence"/>
</dbReference>
<evidence type="ECO:0000313" key="2">
    <source>
        <dbReference type="EMBL" id="TCT09448.1"/>
    </source>
</evidence>
<organism evidence="2 3">
    <name type="scientific">Paralcaligenes ureilyticus</name>
    <dbReference type="NCBI Taxonomy" id="627131"/>
    <lineage>
        <taxon>Bacteria</taxon>
        <taxon>Pseudomonadati</taxon>
        <taxon>Pseudomonadota</taxon>
        <taxon>Betaproteobacteria</taxon>
        <taxon>Burkholderiales</taxon>
        <taxon>Alcaligenaceae</taxon>
        <taxon>Paralcaligenes</taxon>
    </lineage>
</organism>
<accession>A0A4V2UZ04</accession>
<gene>
    <name evidence="2" type="ORF">EDC26_10366</name>
</gene>
<dbReference type="Pfam" id="PF01863">
    <property type="entry name" value="YgjP-like"/>
    <property type="match status" value="1"/>
</dbReference>
<evidence type="ECO:0000259" key="1">
    <source>
        <dbReference type="Pfam" id="PF01863"/>
    </source>
</evidence>
<keyword evidence="3" id="KW-1185">Reference proteome</keyword>